<dbReference type="EMBL" id="JABMCC010000089">
    <property type="protein sequence ID" value="NUU53024.1"/>
    <property type="molecule type" value="Genomic_DNA"/>
</dbReference>
<comment type="caution">
    <text evidence="1">The sequence shown here is derived from an EMBL/GenBank/DDBJ whole genome shotgun (WGS) entry which is preliminary data.</text>
</comment>
<protein>
    <submittedName>
        <fullName evidence="1">Uncharacterized protein</fullName>
    </submittedName>
</protein>
<sequence length="80" mass="8815">MSQTGLDPNVSLQKVVSFVDSEELAKQINNLSTNGQDMLSRLLIQEILNASTYFIPLIHLAETEGKELIVNFLPDQVQGG</sequence>
<reference evidence="1 2" key="1">
    <citation type="submission" date="2020-05" db="EMBL/GenBank/DDBJ databases">
        <title>Genome Sequencing of Type Strains.</title>
        <authorList>
            <person name="Lemaire J.F."/>
            <person name="Inderbitzin P."/>
            <person name="Gregorio O.A."/>
            <person name="Collins S.B."/>
            <person name="Wespe N."/>
            <person name="Knight-Connoni V."/>
        </authorList>
    </citation>
    <scope>NUCLEOTIDE SEQUENCE [LARGE SCALE GENOMIC DNA]</scope>
    <source>
        <strain evidence="1 2">DSM 19942</strain>
    </source>
</reference>
<keyword evidence="2" id="KW-1185">Reference proteome</keyword>
<proteinExistence type="predicted"/>
<dbReference type="RefSeq" id="WP_175380829.1">
    <property type="nucleotide sequence ID" value="NZ_CBCRYD010000030.1"/>
</dbReference>
<dbReference type="Proteomes" id="UP000577724">
    <property type="component" value="Unassembled WGS sequence"/>
</dbReference>
<organism evidence="1 2">
    <name type="scientific">Paenibacillus taichungensis</name>
    <dbReference type="NCBI Taxonomy" id="484184"/>
    <lineage>
        <taxon>Bacteria</taxon>
        <taxon>Bacillati</taxon>
        <taxon>Bacillota</taxon>
        <taxon>Bacilli</taxon>
        <taxon>Bacillales</taxon>
        <taxon>Paenibacillaceae</taxon>
        <taxon>Paenibacillus</taxon>
    </lineage>
</organism>
<evidence type="ECO:0000313" key="1">
    <source>
        <dbReference type="EMBL" id="NUU53024.1"/>
    </source>
</evidence>
<evidence type="ECO:0000313" key="2">
    <source>
        <dbReference type="Proteomes" id="UP000577724"/>
    </source>
</evidence>
<accession>A0ABX2MH16</accession>
<dbReference type="GeneID" id="97129615"/>
<name>A0ABX2MH16_9BACL</name>
<gene>
    <name evidence="1" type="ORF">HP548_02795</name>
</gene>